<protein>
    <recommendedName>
        <fullName evidence="1">DUF5983 domain-containing protein</fullName>
    </recommendedName>
</protein>
<feature type="domain" description="DUF5983" evidence="1">
    <location>
        <begin position="16"/>
        <end position="109"/>
    </location>
</feature>
<gene>
    <name evidence="2" type="ORF">EGO53_23125</name>
</gene>
<dbReference type="Pfam" id="PF19419">
    <property type="entry name" value="DUF5983"/>
    <property type="match status" value="1"/>
</dbReference>
<dbReference type="InterPro" id="IPR046025">
    <property type="entry name" value="DUF5983"/>
</dbReference>
<accession>A0A515D251</accession>
<dbReference type="Proteomes" id="UP000317572">
    <property type="component" value="Chromosome"/>
</dbReference>
<sequence>MNSDTFPTGALFTGIQCSTAHITDDDNSLLYHASHQHEEYGSGEWLHFTGTGYLIRPNAWRHPVLHLKRLGLSKACRRLVVTLMNHHPIALLHLDAAGDILSGFKTFNW</sequence>
<proteinExistence type="predicted"/>
<organism evidence="2 3">
    <name type="scientific">Serratia liquefaciens</name>
    <dbReference type="NCBI Taxonomy" id="614"/>
    <lineage>
        <taxon>Bacteria</taxon>
        <taxon>Pseudomonadati</taxon>
        <taxon>Pseudomonadota</taxon>
        <taxon>Gammaproteobacteria</taxon>
        <taxon>Enterobacterales</taxon>
        <taxon>Yersiniaceae</taxon>
        <taxon>Serratia</taxon>
    </lineage>
</organism>
<reference evidence="2 3" key="1">
    <citation type="submission" date="2018-11" db="EMBL/GenBank/DDBJ databases">
        <title>The first complete genome of Serratia liquefaciens isolated from metalophyte plant revel distinctness adaptive mechanisms in an extreme habitat.</title>
        <authorList>
            <person name="Caneschi W.L."/>
            <person name="Sanchez A.B."/>
            <person name="Felestrino E.B."/>
            <person name="Assis R.A.B."/>
            <person name="Lemes C.G.C."/>
            <person name="Cordeiro I.F."/>
            <person name="Fonseca N.P."/>
            <person name="Villa M."/>
            <person name="Vieira I.T."/>
            <person name="Moraes L.A."/>
            <person name="Kamino L.H.Y."/>
            <person name="do Carmo F."/>
            <person name="Garcia C.M."/>
            <person name="Almeida N.F."/>
            <person name="Silva R.S."/>
            <person name="Ferro J.A."/>
            <person name="Ferro M.I.T."/>
            <person name="Varani A.M."/>
            <person name="Ferreira R.M."/>
            <person name="dos Santos V.L."/>
            <person name="Silva U.C."/>
            <person name="Setubal J.C."/>
            <person name="Moreira L.M."/>
        </authorList>
    </citation>
    <scope>NUCLEOTIDE SEQUENCE [LARGE SCALE GENOMIC DNA]</scope>
    <source>
        <strain evidence="2 3">FG3</strain>
    </source>
</reference>
<dbReference type="EMBL" id="CP033893">
    <property type="protein sequence ID" value="QDL34491.1"/>
    <property type="molecule type" value="Genomic_DNA"/>
</dbReference>
<dbReference type="RefSeq" id="WP_142816141.1">
    <property type="nucleotide sequence ID" value="NZ_CP033893.1"/>
</dbReference>
<name>A0A515D251_SERLI</name>
<evidence type="ECO:0000313" key="2">
    <source>
        <dbReference type="EMBL" id="QDL34491.1"/>
    </source>
</evidence>
<evidence type="ECO:0000259" key="1">
    <source>
        <dbReference type="Pfam" id="PF19419"/>
    </source>
</evidence>
<dbReference type="AlphaFoldDB" id="A0A515D251"/>
<evidence type="ECO:0000313" key="3">
    <source>
        <dbReference type="Proteomes" id="UP000317572"/>
    </source>
</evidence>